<protein>
    <submittedName>
        <fullName evidence="3">Hydratase</fullName>
    </submittedName>
</protein>
<organism evidence="3 4">
    <name type="scientific">Shewanella inventionis</name>
    <dbReference type="NCBI Taxonomy" id="1738770"/>
    <lineage>
        <taxon>Bacteria</taxon>
        <taxon>Pseudomonadati</taxon>
        <taxon>Pseudomonadota</taxon>
        <taxon>Gammaproteobacteria</taxon>
        <taxon>Alteromonadales</taxon>
        <taxon>Shewanellaceae</taxon>
        <taxon>Shewanella</taxon>
    </lineage>
</organism>
<reference evidence="4" key="1">
    <citation type="journal article" date="2019" name="Int. J. Syst. Evol. Microbiol.">
        <title>The Global Catalogue of Microorganisms (GCM) 10K type strain sequencing project: providing services to taxonomists for standard genome sequencing and annotation.</title>
        <authorList>
            <consortium name="The Broad Institute Genomics Platform"/>
            <consortium name="The Broad Institute Genome Sequencing Center for Infectious Disease"/>
            <person name="Wu L."/>
            <person name="Ma J."/>
        </authorList>
    </citation>
    <scope>NUCLEOTIDE SEQUENCE [LARGE SCALE GENOMIC DNA]</scope>
    <source>
        <strain evidence="4">CGMCC 1.15339</strain>
    </source>
</reference>
<sequence length="267" mass="29692">MYDFYFYDDAAVTYNTHLTELAQHLFAQRNYPNPNSDFAVSLQSIEQAIRVQQKMAELNGHVTGWKCLVPQANDQLIVAPILQAAERGQLCGIIPAIKDEQSLALIEPEIAFILGQDIEPYRHYSHDEIDAAISATHMALELIQNRFSRDSQPSYLQKLADGLSNQGVYIGPQIPKSVAYQASHVDLVVTANNQQQVFNGKHPCELPQLPIYWMINYLAEQGITLCAGQAIITGSYCGVVKVPMTAEVTIEYKDIGQFTVSFVDALA</sequence>
<keyword evidence="1" id="KW-0456">Lyase</keyword>
<evidence type="ECO:0000313" key="3">
    <source>
        <dbReference type="EMBL" id="GGB67294.1"/>
    </source>
</evidence>
<dbReference type="Proteomes" id="UP000617555">
    <property type="component" value="Unassembled WGS sequence"/>
</dbReference>
<evidence type="ECO:0000256" key="1">
    <source>
        <dbReference type="ARBA" id="ARBA00023239"/>
    </source>
</evidence>
<accession>A0ABQ1JIG8</accession>
<dbReference type="Gene3D" id="3.90.850.10">
    <property type="entry name" value="Fumarylacetoacetase-like, C-terminal domain"/>
    <property type="match status" value="1"/>
</dbReference>
<feature type="domain" description="Fumarylacetoacetase-like C-terminal" evidence="2">
    <location>
        <begin position="106"/>
        <end position="258"/>
    </location>
</feature>
<dbReference type="InterPro" id="IPR011234">
    <property type="entry name" value="Fumarylacetoacetase-like_C"/>
</dbReference>
<dbReference type="SUPFAM" id="SSF56529">
    <property type="entry name" value="FAH"/>
    <property type="match status" value="1"/>
</dbReference>
<proteinExistence type="predicted"/>
<dbReference type="EMBL" id="BMII01000026">
    <property type="protein sequence ID" value="GGB67294.1"/>
    <property type="molecule type" value="Genomic_DNA"/>
</dbReference>
<keyword evidence="4" id="KW-1185">Reference proteome</keyword>
<evidence type="ECO:0000313" key="4">
    <source>
        <dbReference type="Proteomes" id="UP000617555"/>
    </source>
</evidence>
<dbReference type="PANTHER" id="PTHR30143">
    <property type="entry name" value="ACID HYDRATASE"/>
    <property type="match status" value="1"/>
</dbReference>
<dbReference type="InterPro" id="IPR036663">
    <property type="entry name" value="Fumarylacetoacetase_C_sf"/>
</dbReference>
<dbReference type="PANTHER" id="PTHR30143:SF0">
    <property type="entry name" value="2-KETO-4-PENTENOATE HYDRATASE"/>
    <property type="match status" value="1"/>
</dbReference>
<dbReference type="InterPro" id="IPR050772">
    <property type="entry name" value="Hydratase-Decarb/MhpD_sf"/>
</dbReference>
<gene>
    <name evidence="3" type="ORF">GCM10011607_29900</name>
</gene>
<name>A0ABQ1JIG8_9GAMM</name>
<dbReference type="Pfam" id="PF01557">
    <property type="entry name" value="FAA_hydrolase"/>
    <property type="match status" value="1"/>
</dbReference>
<comment type="caution">
    <text evidence="3">The sequence shown here is derived from an EMBL/GenBank/DDBJ whole genome shotgun (WGS) entry which is preliminary data.</text>
</comment>
<evidence type="ECO:0000259" key="2">
    <source>
        <dbReference type="Pfam" id="PF01557"/>
    </source>
</evidence>